<protein>
    <submittedName>
        <fullName evidence="2">Uncharacterized protein</fullName>
    </submittedName>
</protein>
<name>A0A139WN69_TRICA</name>
<accession>A0A139WN69</accession>
<reference evidence="2 3" key="2">
    <citation type="journal article" date="2010" name="Nucleic Acids Res.">
        <title>BeetleBase in 2010: revisions to provide comprehensive genomic information for Tribolium castaneum.</title>
        <authorList>
            <person name="Kim H.S."/>
            <person name="Murphy T."/>
            <person name="Xia J."/>
            <person name="Caragea D."/>
            <person name="Park Y."/>
            <person name="Beeman R.W."/>
            <person name="Lorenzen M.D."/>
            <person name="Butcher S."/>
            <person name="Manak J.R."/>
            <person name="Brown S.J."/>
        </authorList>
    </citation>
    <scope>GENOME REANNOTATION</scope>
    <source>
        <strain evidence="2 3">Georgia GA2</strain>
    </source>
</reference>
<feature type="transmembrane region" description="Helical" evidence="1">
    <location>
        <begin position="37"/>
        <end position="59"/>
    </location>
</feature>
<keyword evidence="1" id="KW-1133">Transmembrane helix</keyword>
<sequence>MSTETEGISDETIRGLLNDTDSELSNLSHLDAPNESLYMIGGVCVAMFMVGVIIVLLAVTIR</sequence>
<dbReference type="Proteomes" id="UP000007266">
    <property type="component" value="Linkage group 2"/>
</dbReference>
<dbReference type="AlphaFoldDB" id="A0A139WN69"/>
<organism evidence="2 3">
    <name type="scientific">Tribolium castaneum</name>
    <name type="common">Red flour beetle</name>
    <dbReference type="NCBI Taxonomy" id="7070"/>
    <lineage>
        <taxon>Eukaryota</taxon>
        <taxon>Metazoa</taxon>
        <taxon>Ecdysozoa</taxon>
        <taxon>Arthropoda</taxon>
        <taxon>Hexapoda</taxon>
        <taxon>Insecta</taxon>
        <taxon>Pterygota</taxon>
        <taxon>Neoptera</taxon>
        <taxon>Endopterygota</taxon>
        <taxon>Coleoptera</taxon>
        <taxon>Polyphaga</taxon>
        <taxon>Cucujiformia</taxon>
        <taxon>Tenebrionidae</taxon>
        <taxon>Tenebrionidae incertae sedis</taxon>
        <taxon>Tribolium</taxon>
    </lineage>
</organism>
<evidence type="ECO:0000256" key="1">
    <source>
        <dbReference type="SAM" id="Phobius"/>
    </source>
</evidence>
<evidence type="ECO:0000313" key="2">
    <source>
        <dbReference type="EMBL" id="KYB29306.1"/>
    </source>
</evidence>
<proteinExistence type="predicted"/>
<gene>
    <name evidence="2" type="primary">AUGUSTUS-3.0.2_32183</name>
    <name evidence="2" type="ORF">TcasGA2_TC032183</name>
</gene>
<keyword evidence="1" id="KW-0472">Membrane</keyword>
<evidence type="ECO:0000313" key="3">
    <source>
        <dbReference type="Proteomes" id="UP000007266"/>
    </source>
</evidence>
<keyword evidence="3" id="KW-1185">Reference proteome</keyword>
<dbReference type="EMBL" id="KQ971312">
    <property type="protein sequence ID" value="KYB29306.1"/>
    <property type="molecule type" value="Genomic_DNA"/>
</dbReference>
<keyword evidence="1" id="KW-0812">Transmembrane</keyword>
<reference evidence="2 3" key="1">
    <citation type="journal article" date="2008" name="Nature">
        <title>The genome of the model beetle and pest Tribolium castaneum.</title>
        <authorList>
            <consortium name="Tribolium Genome Sequencing Consortium"/>
            <person name="Richards S."/>
            <person name="Gibbs R.A."/>
            <person name="Weinstock G.M."/>
            <person name="Brown S.J."/>
            <person name="Denell R."/>
            <person name="Beeman R.W."/>
            <person name="Gibbs R."/>
            <person name="Beeman R.W."/>
            <person name="Brown S.J."/>
            <person name="Bucher G."/>
            <person name="Friedrich M."/>
            <person name="Grimmelikhuijzen C.J."/>
            <person name="Klingler M."/>
            <person name="Lorenzen M."/>
            <person name="Richards S."/>
            <person name="Roth S."/>
            <person name="Schroder R."/>
            <person name="Tautz D."/>
            <person name="Zdobnov E.M."/>
            <person name="Muzny D."/>
            <person name="Gibbs R.A."/>
            <person name="Weinstock G.M."/>
            <person name="Attaway T."/>
            <person name="Bell S."/>
            <person name="Buhay C.J."/>
            <person name="Chandrabose M.N."/>
            <person name="Chavez D."/>
            <person name="Clerk-Blankenburg K.P."/>
            <person name="Cree A."/>
            <person name="Dao M."/>
            <person name="Davis C."/>
            <person name="Chacko J."/>
            <person name="Dinh H."/>
            <person name="Dugan-Rocha S."/>
            <person name="Fowler G."/>
            <person name="Garner T.T."/>
            <person name="Garnes J."/>
            <person name="Gnirke A."/>
            <person name="Hawes A."/>
            <person name="Hernandez J."/>
            <person name="Hines S."/>
            <person name="Holder M."/>
            <person name="Hume J."/>
            <person name="Jhangiani S.N."/>
            <person name="Joshi V."/>
            <person name="Khan Z.M."/>
            <person name="Jackson L."/>
            <person name="Kovar C."/>
            <person name="Kowis A."/>
            <person name="Lee S."/>
            <person name="Lewis L.R."/>
            <person name="Margolis J."/>
            <person name="Morgan M."/>
            <person name="Nazareth L.V."/>
            <person name="Nguyen N."/>
            <person name="Okwuonu G."/>
            <person name="Parker D."/>
            <person name="Richards S."/>
            <person name="Ruiz S.J."/>
            <person name="Santibanez J."/>
            <person name="Savard J."/>
            <person name="Scherer S.E."/>
            <person name="Schneider B."/>
            <person name="Sodergren E."/>
            <person name="Tautz D."/>
            <person name="Vattahil S."/>
            <person name="Villasana D."/>
            <person name="White C.S."/>
            <person name="Wright R."/>
            <person name="Park Y."/>
            <person name="Beeman R.W."/>
            <person name="Lord J."/>
            <person name="Oppert B."/>
            <person name="Lorenzen M."/>
            <person name="Brown S."/>
            <person name="Wang L."/>
            <person name="Savard J."/>
            <person name="Tautz D."/>
            <person name="Richards S."/>
            <person name="Weinstock G."/>
            <person name="Gibbs R.A."/>
            <person name="Liu Y."/>
            <person name="Worley K."/>
            <person name="Weinstock G."/>
            <person name="Elsik C.G."/>
            <person name="Reese J.T."/>
            <person name="Elhaik E."/>
            <person name="Landan G."/>
            <person name="Graur D."/>
            <person name="Arensburger P."/>
            <person name="Atkinson P."/>
            <person name="Beeman R.W."/>
            <person name="Beidler J."/>
            <person name="Brown S.J."/>
            <person name="Demuth J.P."/>
            <person name="Drury D.W."/>
            <person name="Du Y.Z."/>
            <person name="Fujiwara H."/>
            <person name="Lorenzen M."/>
            <person name="Maselli V."/>
            <person name="Osanai M."/>
            <person name="Park Y."/>
            <person name="Robertson H.M."/>
            <person name="Tu Z."/>
            <person name="Wang J.J."/>
            <person name="Wang S."/>
            <person name="Richards S."/>
            <person name="Song H."/>
            <person name="Zhang L."/>
            <person name="Sodergren E."/>
            <person name="Werner D."/>
            <person name="Stanke M."/>
            <person name="Morgenstern B."/>
            <person name="Solovyev V."/>
            <person name="Kosarev P."/>
            <person name="Brown G."/>
            <person name="Chen H.C."/>
            <person name="Ermolaeva O."/>
            <person name="Hlavina W."/>
            <person name="Kapustin Y."/>
            <person name="Kiryutin B."/>
            <person name="Kitts P."/>
            <person name="Maglott D."/>
            <person name="Pruitt K."/>
            <person name="Sapojnikov V."/>
            <person name="Souvorov A."/>
            <person name="Mackey A.J."/>
            <person name="Waterhouse R.M."/>
            <person name="Wyder S."/>
            <person name="Zdobnov E.M."/>
            <person name="Zdobnov E.M."/>
            <person name="Wyder S."/>
            <person name="Kriventseva E.V."/>
            <person name="Kadowaki T."/>
            <person name="Bork P."/>
            <person name="Aranda M."/>
            <person name="Bao R."/>
            <person name="Beermann A."/>
            <person name="Berns N."/>
            <person name="Bolognesi R."/>
            <person name="Bonneton F."/>
            <person name="Bopp D."/>
            <person name="Brown S.J."/>
            <person name="Bucher G."/>
            <person name="Butts T."/>
            <person name="Chaumot A."/>
            <person name="Denell R.E."/>
            <person name="Ferrier D.E."/>
            <person name="Friedrich M."/>
            <person name="Gordon C.M."/>
            <person name="Jindra M."/>
            <person name="Klingler M."/>
            <person name="Lan Q."/>
            <person name="Lattorff H.M."/>
            <person name="Laudet V."/>
            <person name="von Levetsow C."/>
            <person name="Liu Z."/>
            <person name="Lutz R."/>
            <person name="Lynch J.A."/>
            <person name="da Fonseca R.N."/>
            <person name="Posnien N."/>
            <person name="Reuter R."/>
            <person name="Roth S."/>
            <person name="Savard J."/>
            <person name="Schinko J.B."/>
            <person name="Schmitt C."/>
            <person name="Schoppmeier M."/>
            <person name="Schroder R."/>
            <person name="Shippy T.D."/>
            <person name="Simonnet F."/>
            <person name="Marques-Souza H."/>
            <person name="Tautz D."/>
            <person name="Tomoyasu Y."/>
            <person name="Trauner J."/>
            <person name="Van der Zee M."/>
            <person name="Vervoort M."/>
            <person name="Wittkopp N."/>
            <person name="Wimmer E.A."/>
            <person name="Yang X."/>
            <person name="Jones A.K."/>
            <person name="Sattelle D.B."/>
            <person name="Ebert P.R."/>
            <person name="Nelson D."/>
            <person name="Scott J.G."/>
            <person name="Beeman R.W."/>
            <person name="Muthukrishnan S."/>
            <person name="Kramer K.J."/>
            <person name="Arakane Y."/>
            <person name="Beeman R.W."/>
            <person name="Zhu Q."/>
            <person name="Hogenkamp D."/>
            <person name="Dixit R."/>
            <person name="Oppert B."/>
            <person name="Jiang H."/>
            <person name="Zou Z."/>
            <person name="Marshall J."/>
            <person name="Elpidina E."/>
            <person name="Vinokurov K."/>
            <person name="Oppert C."/>
            <person name="Zou Z."/>
            <person name="Evans J."/>
            <person name="Lu Z."/>
            <person name="Zhao P."/>
            <person name="Sumathipala N."/>
            <person name="Altincicek B."/>
            <person name="Vilcinskas A."/>
            <person name="Williams M."/>
            <person name="Hultmark D."/>
            <person name="Hetru C."/>
            <person name="Jiang H."/>
            <person name="Grimmelikhuijzen C.J."/>
            <person name="Hauser F."/>
            <person name="Cazzamali G."/>
            <person name="Williamson M."/>
            <person name="Park Y."/>
            <person name="Li B."/>
            <person name="Tanaka Y."/>
            <person name="Predel R."/>
            <person name="Neupert S."/>
            <person name="Schachtner J."/>
            <person name="Verleyen P."/>
            <person name="Raible F."/>
            <person name="Bork P."/>
            <person name="Friedrich M."/>
            <person name="Walden K.K."/>
            <person name="Robertson H.M."/>
            <person name="Angeli S."/>
            <person name="Foret S."/>
            <person name="Bucher G."/>
            <person name="Schuetz S."/>
            <person name="Maleszka R."/>
            <person name="Wimmer E.A."/>
            <person name="Beeman R.W."/>
            <person name="Lorenzen M."/>
            <person name="Tomoyasu Y."/>
            <person name="Miller S.C."/>
            <person name="Grossmann D."/>
            <person name="Bucher G."/>
        </authorList>
    </citation>
    <scope>NUCLEOTIDE SEQUENCE [LARGE SCALE GENOMIC DNA]</scope>
    <source>
        <strain evidence="2 3">Georgia GA2</strain>
    </source>
</reference>